<protein>
    <submittedName>
        <fullName evidence="2">Uncharacterized protein</fullName>
    </submittedName>
</protein>
<proteinExistence type="predicted"/>
<accession>A0ABP0LMJ6</accession>
<evidence type="ECO:0000313" key="3">
    <source>
        <dbReference type="Proteomes" id="UP001642484"/>
    </source>
</evidence>
<dbReference type="Proteomes" id="UP001642484">
    <property type="component" value="Unassembled WGS sequence"/>
</dbReference>
<keyword evidence="3" id="KW-1185">Reference proteome</keyword>
<dbReference type="EMBL" id="CAXAMN010013113">
    <property type="protein sequence ID" value="CAK9039917.1"/>
    <property type="molecule type" value="Genomic_DNA"/>
</dbReference>
<evidence type="ECO:0000256" key="1">
    <source>
        <dbReference type="SAM" id="MobiDB-lite"/>
    </source>
</evidence>
<feature type="compositionally biased region" description="Low complexity" evidence="1">
    <location>
        <begin position="372"/>
        <end position="383"/>
    </location>
</feature>
<feature type="compositionally biased region" description="Basic residues" evidence="1">
    <location>
        <begin position="353"/>
        <end position="365"/>
    </location>
</feature>
<evidence type="ECO:0000313" key="2">
    <source>
        <dbReference type="EMBL" id="CAK9039917.1"/>
    </source>
</evidence>
<name>A0ABP0LMJ6_9DINO</name>
<organism evidence="2 3">
    <name type="scientific">Durusdinium trenchii</name>
    <dbReference type="NCBI Taxonomy" id="1381693"/>
    <lineage>
        <taxon>Eukaryota</taxon>
        <taxon>Sar</taxon>
        <taxon>Alveolata</taxon>
        <taxon>Dinophyceae</taxon>
        <taxon>Suessiales</taxon>
        <taxon>Symbiodiniaceae</taxon>
        <taxon>Durusdinium</taxon>
    </lineage>
</organism>
<feature type="region of interest" description="Disordered" evidence="1">
    <location>
        <begin position="318"/>
        <end position="387"/>
    </location>
</feature>
<reference evidence="2 3" key="1">
    <citation type="submission" date="2024-02" db="EMBL/GenBank/DDBJ databases">
        <authorList>
            <person name="Chen Y."/>
            <person name="Shah S."/>
            <person name="Dougan E. K."/>
            <person name="Thang M."/>
            <person name="Chan C."/>
        </authorList>
    </citation>
    <scope>NUCLEOTIDE SEQUENCE [LARGE SCALE GENOMIC DNA]</scope>
</reference>
<comment type="caution">
    <text evidence="2">The sequence shown here is derived from an EMBL/GenBank/DDBJ whole genome shotgun (WGS) entry which is preliminary data.</text>
</comment>
<sequence>MPGSFFQWIYNHLAEPLAEGEAEPEAESSTEWADEFSYWVQGRGESSENPVACASGSLESGLPQKWLHPMKFAELFDLYEFMYGSESTCGRSLLRRVYVEEWRACLRIRKTSQHTQCKDCVRISKYRRDARTEAEKQAFTAAANEHKQGVFRDREFAQCVRNNVQPARTREMHVECINAFHNWQEYLQPLNDLAVAPQDGELGNDSDVFLLCKHFMHSSCLTQKPTLLLPASRLGNVGLQPTQTISRNKLSDRQLAEFRKTARQIAEPPWSLLRASDYLNRLCDDNASEKVHDPPPLVFFNSSGEEIDGFQALRDRADPPEDLLNFAPGTPRKVVVNLQPRGRGGGGDAARGRPARGRGRGRGRGRRDEGDNANGEAPAEAAMEPPPGALEAEDSLLAKLLLRQEKVRRKFVAPSFILALNLLLLSLLHAWLAEDDDIAFLTTPRQDVKRALKFSPKSHSASKMGHGRARLVGPRRVPQVSKKVVKPKQQSKKATLPSKKDEQIDTAALDLALSVLKQPRKDITPHDVMELYSRPRLVPMAESMGLTGSLSLDIVHGWDALKPEHQTIASQLLSKVTPKFLMTSPPCTYFSALMELWNFKKMKASEKRRRKKAAVAMVEQAVDSCLAQHDAGRLFAFEHPNNATSWKITSLKRKMATPGTYTISFDQCSVGLVSPMGEPIRKRTRLWTNSPSIRDLFESKQCACICDHRRIEGSQCGFSLSKWAQTYPPKMVKCLIQGASKDMP</sequence>
<feature type="region of interest" description="Disordered" evidence="1">
    <location>
        <begin position="477"/>
        <end position="500"/>
    </location>
</feature>
<gene>
    <name evidence="2" type="ORF">CCMP2556_LOCUS21571</name>
</gene>